<gene>
    <name evidence="1" type="ORF">SPARVUS_LOCUS10883564</name>
</gene>
<feature type="non-terminal residue" evidence="1">
    <location>
        <position position="45"/>
    </location>
</feature>
<keyword evidence="2" id="KW-1185">Reference proteome</keyword>
<sequence>MDWALEDRINHLFYTMQMINPVGSTVSITKHALLIIQTDLTIVGL</sequence>
<comment type="caution">
    <text evidence="1">The sequence shown here is derived from an EMBL/GenBank/DDBJ whole genome shotgun (WGS) entry which is preliminary data.</text>
</comment>
<accession>A0ABN9EX19</accession>
<dbReference type="Proteomes" id="UP001162483">
    <property type="component" value="Unassembled WGS sequence"/>
</dbReference>
<protein>
    <submittedName>
        <fullName evidence="1">Uncharacterized protein</fullName>
    </submittedName>
</protein>
<name>A0ABN9EX19_9NEOB</name>
<evidence type="ECO:0000313" key="1">
    <source>
        <dbReference type="EMBL" id="CAI9589360.1"/>
    </source>
</evidence>
<proteinExistence type="predicted"/>
<reference evidence="1" key="1">
    <citation type="submission" date="2023-05" db="EMBL/GenBank/DDBJ databases">
        <authorList>
            <person name="Stuckert A."/>
        </authorList>
    </citation>
    <scope>NUCLEOTIDE SEQUENCE</scope>
</reference>
<dbReference type="EMBL" id="CATNWA010016050">
    <property type="protein sequence ID" value="CAI9589360.1"/>
    <property type="molecule type" value="Genomic_DNA"/>
</dbReference>
<organism evidence="1 2">
    <name type="scientific">Staurois parvus</name>
    <dbReference type="NCBI Taxonomy" id="386267"/>
    <lineage>
        <taxon>Eukaryota</taxon>
        <taxon>Metazoa</taxon>
        <taxon>Chordata</taxon>
        <taxon>Craniata</taxon>
        <taxon>Vertebrata</taxon>
        <taxon>Euteleostomi</taxon>
        <taxon>Amphibia</taxon>
        <taxon>Batrachia</taxon>
        <taxon>Anura</taxon>
        <taxon>Neobatrachia</taxon>
        <taxon>Ranoidea</taxon>
        <taxon>Ranidae</taxon>
        <taxon>Staurois</taxon>
    </lineage>
</organism>
<evidence type="ECO:0000313" key="2">
    <source>
        <dbReference type="Proteomes" id="UP001162483"/>
    </source>
</evidence>